<feature type="transmembrane region" description="Helical" evidence="5">
    <location>
        <begin position="43"/>
        <end position="64"/>
    </location>
</feature>
<dbReference type="EMBL" id="JAPJZH010000025">
    <property type="protein sequence ID" value="MDA4848584.1"/>
    <property type="molecule type" value="Genomic_DNA"/>
</dbReference>
<keyword evidence="4 5" id="KW-0472">Membrane</keyword>
<evidence type="ECO:0000256" key="1">
    <source>
        <dbReference type="ARBA" id="ARBA00004162"/>
    </source>
</evidence>
<comment type="caution">
    <text evidence="7">The sequence shown here is derived from an EMBL/GenBank/DDBJ whole genome shotgun (WGS) entry which is preliminary data.</text>
</comment>
<evidence type="ECO:0000256" key="2">
    <source>
        <dbReference type="ARBA" id="ARBA00022692"/>
    </source>
</evidence>
<evidence type="ECO:0000259" key="6">
    <source>
        <dbReference type="Pfam" id="PF04335"/>
    </source>
</evidence>
<dbReference type="InterPro" id="IPR035658">
    <property type="entry name" value="TrbF"/>
</dbReference>
<dbReference type="NCBIfam" id="NF010446">
    <property type="entry name" value="PRK13872.1"/>
    <property type="match status" value="1"/>
</dbReference>
<dbReference type="InterPro" id="IPR032710">
    <property type="entry name" value="NTF2-like_dom_sf"/>
</dbReference>
<protein>
    <submittedName>
        <fullName evidence="7">Conjugal transfer protein TrbF</fullName>
    </submittedName>
</protein>
<keyword evidence="3 5" id="KW-1133">Transmembrane helix</keyword>
<reference evidence="7" key="1">
    <citation type="submission" date="2022-11" db="EMBL/GenBank/DDBJ databases">
        <title>Hoeflea poritis sp. nov., isolated from scleractinian coral Porites lutea.</title>
        <authorList>
            <person name="Zhang G."/>
            <person name="Wei Q."/>
            <person name="Cai L."/>
        </authorList>
    </citation>
    <scope>NUCLEOTIDE SEQUENCE</scope>
    <source>
        <strain evidence="7">E7-10</strain>
    </source>
</reference>
<accession>A0ABT4VV51</accession>
<dbReference type="CDD" id="cd16425">
    <property type="entry name" value="TrbF"/>
    <property type="match status" value="1"/>
</dbReference>
<dbReference type="SUPFAM" id="SSF54427">
    <property type="entry name" value="NTF2-like"/>
    <property type="match status" value="1"/>
</dbReference>
<feature type="domain" description="Bacterial virulence protein VirB8" evidence="6">
    <location>
        <begin position="22"/>
        <end position="225"/>
    </location>
</feature>
<dbReference type="Proteomes" id="UP001148313">
    <property type="component" value="Unassembled WGS sequence"/>
</dbReference>
<evidence type="ECO:0000313" key="7">
    <source>
        <dbReference type="EMBL" id="MDA4848584.1"/>
    </source>
</evidence>
<proteinExistence type="predicted"/>
<gene>
    <name evidence="7" type="primary">trbF</name>
    <name evidence="7" type="ORF">OOZ53_24725</name>
</gene>
<dbReference type="Gene3D" id="3.10.450.230">
    <property type="entry name" value="VirB8 protein"/>
    <property type="match status" value="1"/>
</dbReference>
<sequence>MIFKRSRTAYGDTPIPETPYQKAAQVWDTRMGDALVRARNWRLMAFGCLSLSLSLSGGMTWLAAQSRIVPYVIELEADGSARATKAAAADYDPTDAQIAFHLASFIENIRSLPADPIVVRKNWLRAYDYTTARAANTLNEHARDTDPFARVGERTVSVEVTSVVRASTGSFQIRWLERIYVNGSLSRTDRWTGVFAVVIEQPRDIETLRKNPLGIYVHDINWSRDLKTSSPSNRSHQPSSGDNP</sequence>
<evidence type="ECO:0000256" key="4">
    <source>
        <dbReference type="ARBA" id="ARBA00023136"/>
    </source>
</evidence>
<evidence type="ECO:0000256" key="5">
    <source>
        <dbReference type="SAM" id="Phobius"/>
    </source>
</evidence>
<dbReference type="InterPro" id="IPR007430">
    <property type="entry name" value="VirB8"/>
</dbReference>
<dbReference type="Pfam" id="PF04335">
    <property type="entry name" value="VirB8"/>
    <property type="match status" value="1"/>
</dbReference>
<keyword evidence="2 5" id="KW-0812">Transmembrane</keyword>
<evidence type="ECO:0000256" key="3">
    <source>
        <dbReference type="ARBA" id="ARBA00022989"/>
    </source>
</evidence>
<organism evidence="7 8">
    <name type="scientific">Hoeflea poritis</name>
    <dbReference type="NCBI Taxonomy" id="2993659"/>
    <lineage>
        <taxon>Bacteria</taxon>
        <taxon>Pseudomonadati</taxon>
        <taxon>Pseudomonadota</taxon>
        <taxon>Alphaproteobacteria</taxon>
        <taxon>Hyphomicrobiales</taxon>
        <taxon>Rhizobiaceae</taxon>
        <taxon>Hoeflea</taxon>
    </lineage>
</organism>
<evidence type="ECO:0000313" key="8">
    <source>
        <dbReference type="Proteomes" id="UP001148313"/>
    </source>
</evidence>
<keyword evidence="8" id="KW-1185">Reference proteome</keyword>
<comment type="subcellular location">
    <subcellularLocation>
        <location evidence="1">Cell membrane</location>
        <topology evidence="1">Single-pass membrane protein</topology>
    </subcellularLocation>
</comment>
<name>A0ABT4VV51_9HYPH</name>